<dbReference type="EMBL" id="JBHTLU010000026">
    <property type="protein sequence ID" value="MFD1222446.1"/>
    <property type="molecule type" value="Genomic_DNA"/>
</dbReference>
<dbReference type="CDD" id="cd12912">
    <property type="entry name" value="PDC2_MCP_like"/>
    <property type="match status" value="1"/>
</dbReference>
<dbReference type="InterPro" id="IPR009057">
    <property type="entry name" value="Homeodomain-like_sf"/>
</dbReference>
<evidence type="ECO:0000256" key="1">
    <source>
        <dbReference type="ARBA" id="ARBA00023015"/>
    </source>
</evidence>
<evidence type="ECO:0000259" key="5">
    <source>
        <dbReference type="PROSITE" id="PS01124"/>
    </source>
</evidence>
<feature type="domain" description="HTH araC/xylS-type" evidence="5">
    <location>
        <begin position="667"/>
        <end position="765"/>
    </location>
</feature>
<evidence type="ECO:0000313" key="7">
    <source>
        <dbReference type="Proteomes" id="UP001597180"/>
    </source>
</evidence>
<sequence length="774" mass="89483">MSKSKYFFKLFMFSLFLGTVPVITLGLFSFYQSRASIEEKVEASNMQILQETQMRVEQVLNTLDATITQFVNTPMVRSSLDLPLHQEYFSVYDQLLESMHHLQSLELGVRDVYLINAQQRWVISNQLMSSIEQVDQIGEVMKYFDVPKNAFWINEFSTELEQSGSSVANKSINLSGINLVKKLPINSLNSKELLIANIPYAQLNKLINTNKSLGEVVVLDPNGTVIAHSNIDMIGKNFPALLPDNHFNSIKGHDTGYILTSINHTKIGVSYRKSDMNGWIYVSIIPINQISEASTSIGIFTLLICISIWVITLAISFQGSRKMYSPIKSLYKEALTAKTELKEEVQAKDEFQFIGNQMHFLRELQERLENQLVEQKNMLQEHFVLKLLLDGTSRSEVNEKMQFLWPSLKWQGMSVFTIQIDTLDGTRFQRENYELLLFAISNITGELLPKDRRLNPIIMQQSIVLVVGNNNNSDEEFRHKLYCDAMSIQKAINEYLQLKISIGISRIYQTLTETPRAYQESLEALRYRIRLGHETVLFIDNVLPRQNQHFGFPIKIESDLIDALKMSDVEKAHDLLDQFLKSVLTVNISFRESQIALVRLLSDLIQTLQEAGEESLPFTDSHKSIFDQLFDLHTGQEIEEWFRGQIIKPIIICLEKQRGLHHQKISQMLKNIVHEQFESDLTLEICASKLNYHPNYIRQVFRKEVGMNFSDYLAQHRLKIAKKWLIETDMKIFEISEKLKYNNPQNFIRYFRNMEGITPGQFRSNLGNYHSKSP</sequence>
<dbReference type="RefSeq" id="WP_345590912.1">
    <property type="nucleotide sequence ID" value="NZ_BAABJG010000025.1"/>
</dbReference>
<dbReference type="SUPFAM" id="SSF46689">
    <property type="entry name" value="Homeodomain-like"/>
    <property type="match status" value="1"/>
</dbReference>
<keyword evidence="4" id="KW-0812">Transmembrane</keyword>
<keyword evidence="7" id="KW-1185">Reference proteome</keyword>
<accession>A0ABW3URB3</accession>
<dbReference type="Pfam" id="PF12833">
    <property type="entry name" value="HTH_18"/>
    <property type="match status" value="1"/>
</dbReference>
<dbReference type="PANTHER" id="PTHR43280:SF10">
    <property type="entry name" value="REGULATORY PROTEIN POCR"/>
    <property type="match status" value="1"/>
</dbReference>
<proteinExistence type="predicted"/>
<keyword evidence="2" id="KW-0238">DNA-binding</keyword>
<comment type="caution">
    <text evidence="6">The sequence shown here is derived from an EMBL/GenBank/DDBJ whole genome shotgun (WGS) entry which is preliminary data.</text>
</comment>
<gene>
    <name evidence="6" type="ORF">ACFQ4B_20180</name>
</gene>
<keyword evidence="4" id="KW-1133">Transmembrane helix</keyword>
<keyword evidence="3" id="KW-0804">Transcription</keyword>
<name>A0ABW3URB3_9BACL</name>
<dbReference type="PROSITE" id="PS01124">
    <property type="entry name" value="HTH_ARAC_FAMILY_2"/>
    <property type="match status" value="1"/>
</dbReference>
<feature type="transmembrane region" description="Helical" evidence="4">
    <location>
        <begin position="297"/>
        <end position="317"/>
    </location>
</feature>
<keyword evidence="4" id="KW-0472">Membrane</keyword>
<evidence type="ECO:0000256" key="3">
    <source>
        <dbReference type="ARBA" id="ARBA00023163"/>
    </source>
</evidence>
<dbReference type="PANTHER" id="PTHR43280">
    <property type="entry name" value="ARAC-FAMILY TRANSCRIPTIONAL REGULATOR"/>
    <property type="match status" value="1"/>
</dbReference>
<evidence type="ECO:0000313" key="6">
    <source>
        <dbReference type="EMBL" id="MFD1222446.1"/>
    </source>
</evidence>
<keyword evidence="1" id="KW-0805">Transcription regulation</keyword>
<evidence type="ECO:0000256" key="4">
    <source>
        <dbReference type="SAM" id="Phobius"/>
    </source>
</evidence>
<dbReference type="SMART" id="SM00342">
    <property type="entry name" value="HTH_ARAC"/>
    <property type="match status" value="1"/>
</dbReference>
<dbReference type="Proteomes" id="UP001597180">
    <property type="component" value="Unassembled WGS sequence"/>
</dbReference>
<reference evidence="7" key="1">
    <citation type="journal article" date="2019" name="Int. J. Syst. Evol. Microbiol.">
        <title>The Global Catalogue of Microorganisms (GCM) 10K type strain sequencing project: providing services to taxonomists for standard genome sequencing and annotation.</title>
        <authorList>
            <consortium name="The Broad Institute Genomics Platform"/>
            <consortium name="The Broad Institute Genome Sequencing Center for Infectious Disease"/>
            <person name="Wu L."/>
            <person name="Ma J."/>
        </authorList>
    </citation>
    <scope>NUCLEOTIDE SEQUENCE [LARGE SCALE GENOMIC DNA]</scope>
    <source>
        <strain evidence="7">CCUG 53270</strain>
    </source>
</reference>
<dbReference type="Gene3D" id="1.10.10.60">
    <property type="entry name" value="Homeodomain-like"/>
    <property type="match status" value="2"/>
</dbReference>
<feature type="transmembrane region" description="Helical" evidence="4">
    <location>
        <begin position="7"/>
        <end position="31"/>
    </location>
</feature>
<evidence type="ECO:0000256" key="2">
    <source>
        <dbReference type="ARBA" id="ARBA00023125"/>
    </source>
</evidence>
<protein>
    <submittedName>
        <fullName evidence="6">Helix-turn-helix domain-containing protein</fullName>
    </submittedName>
</protein>
<dbReference type="InterPro" id="IPR018060">
    <property type="entry name" value="HTH_AraC"/>
</dbReference>
<dbReference type="Gene3D" id="3.30.450.20">
    <property type="entry name" value="PAS domain"/>
    <property type="match status" value="1"/>
</dbReference>
<dbReference type="Pfam" id="PF17853">
    <property type="entry name" value="GGDEF_2"/>
    <property type="match status" value="1"/>
</dbReference>
<organism evidence="6 7">
    <name type="scientific">Paenibacillus vulneris</name>
    <dbReference type="NCBI Taxonomy" id="1133364"/>
    <lineage>
        <taxon>Bacteria</taxon>
        <taxon>Bacillati</taxon>
        <taxon>Bacillota</taxon>
        <taxon>Bacilli</taxon>
        <taxon>Bacillales</taxon>
        <taxon>Paenibacillaceae</taxon>
        <taxon>Paenibacillus</taxon>
    </lineage>
</organism>
<dbReference type="InterPro" id="IPR041522">
    <property type="entry name" value="CdaR_GGDEF"/>
</dbReference>